<comment type="caution">
    <text evidence="1">The sequence shown here is derived from an EMBL/GenBank/DDBJ whole genome shotgun (WGS) entry which is preliminary data.</text>
</comment>
<dbReference type="SUPFAM" id="SSF53850">
    <property type="entry name" value="Periplasmic binding protein-like II"/>
    <property type="match status" value="1"/>
</dbReference>
<dbReference type="Proteomes" id="UP000620262">
    <property type="component" value="Unassembled WGS sequence"/>
</dbReference>
<evidence type="ECO:0000313" key="1">
    <source>
        <dbReference type="EMBL" id="MBE1509026.1"/>
    </source>
</evidence>
<dbReference type="RefSeq" id="WP_192732539.1">
    <property type="nucleotide sequence ID" value="NZ_BAAAVL010000004.1"/>
</dbReference>
<reference evidence="1 2" key="1">
    <citation type="submission" date="2020-10" db="EMBL/GenBank/DDBJ databases">
        <title>Sequencing the genomes of 1000 actinobacteria strains.</title>
        <authorList>
            <person name="Klenk H.-P."/>
        </authorList>
    </citation>
    <scope>NUCLEOTIDE SEQUENCE [LARGE SCALE GENOMIC DNA]</scope>
    <source>
        <strain evidence="1 2">DSM 7307</strain>
    </source>
</reference>
<dbReference type="Gene3D" id="3.40.190.10">
    <property type="entry name" value="Periplasmic binding protein-like II"/>
    <property type="match status" value="2"/>
</dbReference>
<organism evidence="1 2">
    <name type="scientific">Rhizobium viscosum</name>
    <name type="common">Arthrobacter viscosus</name>
    <dbReference type="NCBI Taxonomy" id="1673"/>
    <lineage>
        <taxon>Bacteria</taxon>
        <taxon>Pseudomonadati</taxon>
        <taxon>Pseudomonadota</taxon>
        <taxon>Alphaproteobacteria</taxon>
        <taxon>Hyphomicrobiales</taxon>
        <taxon>Rhizobiaceae</taxon>
        <taxon>Rhizobium/Agrobacterium group</taxon>
        <taxon>Rhizobium</taxon>
    </lineage>
</organism>
<proteinExistence type="predicted"/>
<gene>
    <name evidence="1" type="ORF">H4W29_006271</name>
</gene>
<keyword evidence="2" id="KW-1185">Reference proteome</keyword>
<dbReference type="PANTHER" id="PTHR35841">
    <property type="entry name" value="PHOSPHONATES-BINDING PERIPLASMIC PROTEIN"/>
    <property type="match status" value="1"/>
</dbReference>
<dbReference type="EMBL" id="JADBEC010000002">
    <property type="protein sequence ID" value="MBE1509026.1"/>
    <property type="molecule type" value="Genomic_DNA"/>
</dbReference>
<evidence type="ECO:0000313" key="2">
    <source>
        <dbReference type="Proteomes" id="UP000620262"/>
    </source>
</evidence>
<dbReference type="PANTHER" id="PTHR35841:SF1">
    <property type="entry name" value="PHOSPHONATES-BINDING PERIPLASMIC PROTEIN"/>
    <property type="match status" value="1"/>
</dbReference>
<dbReference type="Pfam" id="PF12974">
    <property type="entry name" value="Phosphonate-bd"/>
    <property type="match status" value="1"/>
</dbReference>
<name>A0ABR9J0L5_RHIVS</name>
<sequence>MRLASLAMYVTPQPLADATAELWSFLRYSLVQAGLSDPPENLDTTIPYDEAWLHEDLLFSQTCGYPYVKRLRGRVRLVATPVYTHPGCDGPLMRSFIVVRRASTFVSLQDLHGATAAINSPDSNSGANLLRAAVAPLARNGRFFGGTVETGSHGGSIDAVSSGQADCAAIDCITFANLLRFTPARVEGIRVLAETPATPGLPFITGARVSDADVALLREALVAAIAAPSLSGARDILGLVDVAMLTDADYEPILSLARGALDTGYRDWVD</sequence>
<protein>
    <submittedName>
        <fullName evidence="1">ABC-type phosphate/phosphonate transport system substrate-binding protein</fullName>
    </submittedName>
</protein>
<accession>A0ABR9J0L5</accession>